<accession>G7WLE1</accession>
<dbReference type="KEGG" id="mhi:Mhar_0872"/>
<gene>
    <name evidence="2" type="ordered locus">Mhar_0872</name>
</gene>
<dbReference type="HOGENOM" id="CLU_352910_0_0_2"/>
<keyword evidence="3" id="KW-1185">Reference proteome</keyword>
<dbReference type="InterPro" id="IPR013783">
    <property type="entry name" value="Ig-like_fold"/>
</dbReference>
<organism evidence="2 3">
    <name type="scientific">Methanothrix harundinacea (strain 6Ac)</name>
    <name type="common">Methanosaeta harundinacea</name>
    <dbReference type="NCBI Taxonomy" id="1110509"/>
    <lineage>
        <taxon>Archaea</taxon>
        <taxon>Methanobacteriati</taxon>
        <taxon>Methanobacteriota</taxon>
        <taxon>Stenosarchaea group</taxon>
        <taxon>Methanomicrobia</taxon>
        <taxon>Methanotrichales</taxon>
        <taxon>Methanotrichaceae</taxon>
        <taxon>Methanothrix</taxon>
    </lineage>
</organism>
<feature type="transmembrane region" description="Helical" evidence="1">
    <location>
        <begin position="23"/>
        <end position="43"/>
    </location>
</feature>
<keyword evidence="1" id="KW-0472">Membrane</keyword>
<evidence type="ECO:0000256" key="1">
    <source>
        <dbReference type="SAM" id="Phobius"/>
    </source>
</evidence>
<dbReference type="InterPro" id="IPR012334">
    <property type="entry name" value="Pectin_lyas_fold"/>
</dbReference>
<dbReference type="GeneID" id="41009165"/>
<dbReference type="SMART" id="SM00710">
    <property type="entry name" value="PbH1"/>
    <property type="match status" value="4"/>
</dbReference>
<evidence type="ECO:0000313" key="3">
    <source>
        <dbReference type="Proteomes" id="UP000005877"/>
    </source>
</evidence>
<dbReference type="Gene3D" id="2.60.40.10">
    <property type="entry name" value="Immunoglobulins"/>
    <property type="match status" value="1"/>
</dbReference>
<dbReference type="Proteomes" id="UP000005877">
    <property type="component" value="Chromosome"/>
</dbReference>
<reference evidence="2 3" key="1">
    <citation type="journal article" date="2012" name="PLoS ONE">
        <title>The genome characteristics and predicted function of methyl-group oxidation pathway in the obligate aceticlastic methanogens, Methanosaeta spp.</title>
        <authorList>
            <person name="Zhu J."/>
            <person name="Zheng H."/>
            <person name="Ai G."/>
            <person name="Zhang G."/>
            <person name="Liu D."/>
            <person name="Liu X."/>
            <person name="Dong X."/>
        </authorList>
    </citation>
    <scope>NUCLEOTIDE SEQUENCE [LARGE SCALE GENOMIC DNA]</scope>
    <source>
        <strain evidence="2 3">6Ac</strain>
    </source>
</reference>
<dbReference type="SUPFAM" id="SSF51126">
    <property type="entry name" value="Pectin lyase-like"/>
    <property type="match status" value="1"/>
</dbReference>
<keyword evidence="1" id="KW-1133">Transmembrane helix</keyword>
<dbReference type="RefSeq" id="WP_014586429.1">
    <property type="nucleotide sequence ID" value="NC_017527.1"/>
</dbReference>
<evidence type="ECO:0008006" key="4">
    <source>
        <dbReference type="Google" id="ProtNLM"/>
    </source>
</evidence>
<dbReference type="EMBL" id="CP003117">
    <property type="protein sequence ID" value="AET64244.1"/>
    <property type="molecule type" value="Genomic_DNA"/>
</dbReference>
<sequence length="796" mass="89273">MSIWLCGTLIYSVTASSNLKRNFINLACLIYVIFFAFLIPSLGECLDFENENMGFGWIDCITEGPCNDDCGWVINSTGHNSSWSLRSGEVEGFNSTIICRRVEVEEGPVNVSFWWKLSEDGGSIFFYIDGNYIGALRENDQNSREWDYYITDQNNRIPNGSHIVSWKFQGTKSGYRSQAGWIDDLEIGPCEGFPKVKLVSPDDQAVYYLWDRVGFDYSPDDVNRIEYCDLFIANEEKDRNEIPSSGRNYTLYHTFNNTGDFVWKIVCCNNVSKCTPARERRITIKDPQPKVRLEDPHDGSIGHEGEVMALNFIPTDNNLRNCTLFINESRTDNVKINPENGSVNTFEYQFNDTGIYTWSVECCDEEGQCNPSQEVWSVEILKNQPPTVVLISPDDGDNSSYVNKAVHFVYRPSDDKKIEYCALLIDENDTGLKSESPVIGVEDTTFNWTFNTSGLHTWKVICYDNESASNVGPENAIIIQRDNPPLVTILYPQDGDLCFVNQTIEFVYIPADDRRLDRCVFYINGSEEDRDGSPINGSESLLRAEVPQPGKYAWNITCWDDGDNSNFSEGSISVERPKNICVYEPGYSQCEAEGYEVNRTKIGDAIRDVSPGGKITVMAGNYTENLVIDKPLILMGDGGEKPKIYSEEKYIVKIISNNVTIDGFYVTGTSNDGPADHPSGIYASGSENNYLDNIIIYNNDISARTRYGILILGVNYPIIINNNISDFTNNGDHSHSSAGIYLCNCAGNGHIYDNYIRCVDGTSSCGIAQRNSLITCESGSALDYCNTIIRCSSRLC</sequence>
<evidence type="ECO:0000313" key="2">
    <source>
        <dbReference type="EMBL" id="AET64244.1"/>
    </source>
</evidence>
<dbReference type="OrthoDB" id="36243at2157"/>
<dbReference type="PATRIC" id="fig|1110509.7.peg.970"/>
<dbReference type="Gene3D" id="2.160.20.10">
    <property type="entry name" value="Single-stranded right-handed beta-helix, Pectin lyase-like"/>
    <property type="match status" value="1"/>
</dbReference>
<proteinExistence type="predicted"/>
<protein>
    <recommendedName>
        <fullName evidence="4">Right handed beta helix domain-containing protein</fullName>
    </recommendedName>
</protein>
<dbReference type="AlphaFoldDB" id="G7WLE1"/>
<dbReference type="InterPro" id="IPR006626">
    <property type="entry name" value="PbH1"/>
</dbReference>
<keyword evidence="1" id="KW-0812">Transmembrane</keyword>
<name>G7WLE1_METH6</name>
<dbReference type="InterPro" id="IPR011050">
    <property type="entry name" value="Pectin_lyase_fold/virulence"/>
</dbReference>